<evidence type="ECO:0000313" key="2">
    <source>
        <dbReference type="RefSeq" id="XP_073785826.1"/>
    </source>
</evidence>
<proteinExistence type="predicted"/>
<dbReference type="Proteomes" id="UP000000437">
    <property type="component" value="Chromosome 18"/>
</dbReference>
<protein>
    <submittedName>
        <fullName evidence="2">Latent-transforming growth factor beta-binding protein 4 isoform X1</fullName>
    </submittedName>
</protein>
<keyword evidence="1" id="KW-1185">Reference proteome</keyword>
<sequence length="2050" mass="223252">MSGLWRLSFCVSGSLFITFLTLAMSSSSSVSHKSLQISHQPIYPPQNRSKTHRYRNHSRIHIDLKGPNVCGSRCCHSWLVNPKTKQCTKPRCHPRCHNRAVCGLLNVCQCRPGFHGHRCEHVNVTEALSSWTETHTSAPAALSFTTVTPDLSRSANTDARKTYSLHWQPPRLKESQSVLLKRALSSGMAGQKITNVILQYIESERRKLETSSSAGATKVSSTKTFHSQRGQYKLIYSAASAQLSSSGQRSAVVRGGSERIKVLFTPTICRLRCTQGRCTNYCESGNVTTIYNSERGGHTPAGSGFRVFLCPMLCKNGGVCVQKDQCHCPPNFTGKFCHIPVSTTTSTNDIEKPESGAADSANQAMTSEYILPLQTPEQINTDVSPMVKVRVQHPPEASVKIHQVLKVGYGPTVHEHSETVTWSAGLSGARSHQLPGERSEAPPPRIIQAQTIRGDSVYTESSGFKYCFREVRNGQCSSPLPGLRSQEMCCRGVGKAWGINECTLCPAISGNSVNGQASCPKGFDRVNGTQCVDINECLQPGFCENGNCVNTRGSYSCVCNEGFLLDASHGICISQKVISEEKDQCFRILNQGACSLPILRNITKQICCCSRVGKAWGKKCELCPFFGSAAFKEICPAGPGYHYSASAVKINQRVADIVDSSGTNVRTSTQDKQTQPESSRTNSQSTRTQQTSNTHTIRVQQPSISQSSRPQQPDTGSVIIITQPKLNQPTAGRTTNIHAGNSPSSTSQPARVNTPVIRTQTSRPSVNRQPVSPVRPPPVTPRPPPTRQDVRVCESRPQVCGPGRCIDLPGGRHTCVCNTGFILNPQQGHCQDKNECVLTPRPCSVGECVNTPGSFRCVCPAGYQTNSQQTLCVDLDECRQVPNPCINGRCENTLGSFRCVCRTGYKLQDNSCIDIDECVDPLRCPGKECVNSQGSYRCVSCRPGFDLLNGQCSDIDECRRTPSPCPDGRCENTAGSFRCSCRTGYRLQANTCVDVNECEDPSQCPGQECLNSQGSYRCVSCRPGFGLRNGACSDIDECRQTPSPCQNGLCENTLGSFRCVCRTGYRLQGGTCTDVNECEDPSQCPGQECLNSQGSYRCVSCRPGFGLRNGACSDIDECRQTPDLCVNGRCENTMGSYSCSCRPGFRLEENICKDVNECENELQCPGMECVNSVGSFKCVSCKPGFQLLDGQCQDVDECSRTPRRCTNGQCKNTPGSFRCVCDVGFHLQDGVCTDMDECVDPLQCPGQQCINSPGSYKCVPCRDGHSMQSGRCTDIDECVSDQVCGAQSVCVNTDGSYRCDCAPGYRAAGAGRQCRDINECLEGDFCFPRGECVNTDGSYKCVCSQGYKSVANGTSCQDVDECALDGVCQDGRCSNTEGSFLCHCQTGFTTNPEKTACLDVNECQDSTGLICGSQRCENTIGSFHCVASCEPGYQITSTAECVDVNECANETVCGAHAFCQNLIGTYHCLCDQGYESTGDGKICVDINECEAMQGVCGSARCWNVEGSFTCECENGQEEFDPIAGRCLSREGTAGVSGSSGRSSFSSSGSVSSASASRSLPQSRPGEQKECYYGISQPYSCKILAVNTTLQECCCTAGQGWGLMCKYDICPEAGTAEFQTLCPNGKGYVTTEAGAFNYKDVDECKLFDPEVCKGGTCVNNIPGYACYCRSGSYYDTELLECTDNDECESEDTCSGGRCVNTQGTFYCTCEPPLVLDDTQRNCVNASGLTEDESLNFCWRHVTAGLVCQSPLLGAQLSFSECCCLYGEAWGLQCALCPRRDEEAYEALCNEFGPPPYSPRYYERFGPGPLPGRGGYLPPYGPPEFPELLPGRPDYIPTDYDDYSPAGGRRSGLRERTPGSYGLPDPSYRQPAPGGVRYYEDDYDPAPGPPFGVPDPRGERMFDARPLPPRADGRPLSLAPLPENSPYSEAEEAESWRAPPPFPMFPDRREGPRRLYERRYDSYGSLSSEECGIVRGCENGRCIRVEEGYTCDCYDGYQLDITTMTCIDVDECEDEDSLDCINGRCVNTEGSYRCVCLRGFILSRRPNHCIPA</sequence>
<gene>
    <name evidence="2" type="primary">ltbp4</name>
</gene>
<name>A0AC58HV37_DANRE</name>
<evidence type="ECO:0000313" key="1">
    <source>
        <dbReference type="Proteomes" id="UP000000437"/>
    </source>
</evidence>
<accession>A0AC58HV37</accession>
<organism evidence="1 2">
    <name type="scientific">Danio rerio</name>
    <name type="common">Zebrafish</name>
    <name type="synonym">Brachydanio rerio</name>
    <dbReference type="NCBI Taxonomy" id="7955"/>
    <lineage>
        <taxon>Eukaryota</taxon>
        <taxon>Metazoa</taxon>
        <taxon>Chordata</taxon>
        <taxon>Craniata</taxon>
        <taxon>Vertebrata</taxon>
        <taxon>Euteleostomi</taxon>
        <taxon>Actinopterygii</taxon>
        <taxon>Neopterygii</taxon>
        <taxon>Teleostei</taxon>
        <taxon>Ostariophysi</taxon>
        <taxon>Cypriniformes</taxon>
        <taxon>Danionidae</taxon>
        <taxon>Danioninae</taxon>
        <taxon>Danio</taxon>
    </lineage>
</organism>
<reference evidence="2" key="1">
    <citation type="submission" date="2025-08" db="UniProtKB">
        <authorList>
            <consortium name="RefSeq"/>
        </authorList>
    </citation>
    <scope>IDENTIFICATION</scope>
    <source>
        <strain evidence="2">Tuebingen</strain>
        <tissue evidence="2">Fibroblasts and whole tissue</tissue>
    </source>
</reference>
<dbReference type="RefSeq" id="XP_073785826.1">
    <property type="nucleotide sequence ID" value="XM_073929725.1"/>
</dbReference>